<reference evidence="1" key="1">
    <citation type="submission" date="2014-05" db="EMBL/GenBank/DDBJ databases">
        <authorList>
            <person name="Chronopoulou M."/>
        </authorList>
    </citation>
    <scope>NUCLEOTIDE SEQUENCE</scope>
    <source>
        <tissue evidence="1">Whole organism</tissue>
    </source>
</reference>
<feature type="non-terminal residue" evidence="1">
    <location>
        <position position="1"/>
    </location>
</feature>
<dbReference type="AlphaFoldDB" id="A0A0K2T302"/>
<evidence type="ECO:0000313" key="1">
    <source>
        <dbReference type="EMBL" id="CDW20200.1"/>
    </source>
</evidence>
<dbReference type="EMBL" id="HACA01002839">
    <property type="protein sequence ID" value="CDW20200.1"/>
    <property type="molecule type" value="Transcribed_RNA"/>
</dbReference>
<feature type="non-terminal residue" evidence="1">
    <location>
        <position position="128"/>
    </location>
</feature>
<protein>
    <submittedName>
        <fullName evidence="1">Uncharacterized protein</fullName>
    </submittedName>
</protein>
<organism evidence="1">
    <name type="scientific">Lepeophtheirus salmonis</name>
    <name type="common">Salmon louse</name>
    <name type="synonym">Caligus salmonis</name>
    <dbReference type="NCBI Taxonomy" id="72036"/>
    <lineage>
        <taxon>Eukaryota</taxon>
        <taxon>Metazoa</taxon>
        <taxon>Ecdysozoa</taxon>
        <taxon>Arthropoda</taxon>
        <taxon>Crustacea</taxon>
        <taxon>Multicrustacea</taxon>
        <taxon>Hexanauplia</taxon>
        <taxon>Copepoda</taxon>
        <taxon>Siphonostomatoida</taxon>
        <taxon>Caligidae</taxon>
        <taxon>Lepeophtheirus</taxon>
    </lineage>
</organism>
<name>A0A0K2T302_LEPSM</name>
<sequence length="128" mass="15231">NINVLILIYSVYFSLSVAPIDPWDWSLTTGPMSFSLKYQIIYMKYVLNLSYGVKMTYTKLHFSYKVIFRSHISIKIMKKDKNSLLSQYRYLGDDIFIYFTLNNFDRHCFNLQKTLKIFYSKISAMGQK</sequence>
<proteinExistence type="predicted"/>
<accession>A0A0K2T302</accession>